<evidence type="ECO:0000313" key="3">
    <source>
        <dbReference type="Proteomes" id="UP001432322"/>
    </source>
</evidence>
<dbReference type="EMBL" id="BTSY01000004">
    <property type="protein sequence ID" value="GMT22771.1"/>
    <property type="molecule type" value="Genomic_DNA"/>
</dbReference>
<feature type="non-terminal residue" evidence="2">
    <location>
        <position position="289"/>
    </location>
</feature>
<proteinExistence type="predicted"/>
<dbReference type="GO" id="GO:0009247">
    <property type="term" value="P:glycolipid biosynthetic process"/>
    <property type="evidence" value="ECO:0007669"/>
    <property type="project" value="TreeGrafter"/>
</dbReference>
<keyword evidence="3" id="KW-1185">Reference proteome</keyword>
<evidence type="ECO:0000313" key="2">
    <source>
        <dbReference type="EMBL" id="GMT22771.1"/>
    </source>
</evidence>
<comment type="caution">
    <text evidence="2">The sequence shown here is derived from an EMBL/GenBank/DDBJ whole genome shotgun (WGS) entry which is preliminary data.</text>
</comment>
<organism evidence="2 3">
    <name type="scientific">Pristionchus fissidentatus</name>
    <dbReference type="NCBI Taxonomy" id="1538716"/>
    <lineage>
        <taxon>Eukaryota</taxon>
        <taxon>Metazoa</taxon>
        <taxon>Ecdysozoa</taxon>
        <taxon>Nematoda</taxon>
        <taxon>Chromadorea</taxon>
        <taxon>Rhabditida</taxon>
        <taxon>Rhabditina</taxon>
        <taxon>Diplogasteromorpha</taxon>
        <taxon>Diplogasteroidea</taxon>
        <taxon>Neodiplogasteridae</taxon>
        <taxon>Pristionchus</taxon>
    </lineage>
</organism>
<protein>
    <recommendedName>
        <fullName evidence="4">Saccharopine dehydrogenase NADP binding domain-containing protein</fullName>
    </recommendedName>
</protein>
<dbReference type="GO" id="GO:0005811">
    <property type="term" value="C:lipid droplet"/>
    <property type="evidence" value="ECO:0007669"/>
    <property type="project" value="TreeGrafter"/>
</dbReference>
<dbReference type="Proteomes" id="UP001432322">
    <property type="component" value="Unassembled WGS sequence"/>
</dbReference>
<keyword evidence="1" id="KW-0472">Membrane</keyword>
<dbReference type="InterPro" id="IPR051276">
    <property type="entry name" value="Saccharopine_DH-like_oxidrdct"/>
</dbReference>
<sequence>MARDKGVYVVGACGWDSIPCDLGVDFLKRNFDGTLAFAETFVTIRMGESGYSLNAGTYDSIILAIKSIREGNQRALSRSIMPQEMPKAKFRPPLRCPMWNLREKALTVWSIPFLGSDKSIVDRSQYYDYHVNGKKPVQVNTYISFRSFCTTSLFAIWMGTFAFFALFSPTRKILHAHPDRISFGIFKKAGPTKEQIKATSFDYFLFGTGWGAGEAVDGERPVKKISAVCHGPDPGYMGTAACISAAALALIDDKDKLPKKGGVFTTASAFRDTRIYEYLKSLGVTFEII</sequence>
<keyword evidence="1" id="KW-1133">Transmembrane helix</keyword>
<evidence type="ECO:0000256" key="1">
    <source>
        <dbReference type="SAM" id="Phobius"/>
    </source>
</evidence>
<evidence type="ECO:0008006" key="4">
    <source>
        <dbReference type="Google" id="ProtNLM"/>
    </source>
</evidence>
<feature type="transmembrane region" description="Helical" evidence="1">
    <location>
        <begin position="145"/>
        <end position="167"/>
    </location>
</feature>
<name>A0AAV5VSY4_9BILA</name>
<reference evidence="2" key="1">
    <citation type="submission" date="2023-10" db="EMBL/GenBank/DDBJ databases">
        <title>Genome assembly of Pristionchus species.</title>
        <authorList>
            <person name="Yoshida K."/>
            <person name="Sommer R.J."/>
        </authorList>
    </citation>
    <scope>NUCLEOTIDE SEQUENCE</scope>
    <source>
        <strain evidence="2">RS5133</strain>
    </source>
</reference>
<keyword evidence="1" id="KW-0812">Transmembrane</keyword>
<dbReference type="PANTHER" id="PTHR12286">
    <property type="entry name" value="SACCHAROPINE DEHYDROGENASE-LIKE OXIDOREDUCTASE"/>
    <property type="match status" value="1"/>
</dbReference>
<dbReference type="AlphaFoldDB" id="A0AAV5VSY4"/>
<dbReference type="GO" id="GO:0005886">
    <property type="term" value="C:plasma membrane"/>
    <property type="evidence" value="ECO:0007669"/>
    <property type="project" value="TreeGrafter"/>
</dbReference>
<dbReference type="GO" id="GO:0005739">
    <property type="term" value="C:mitochondrion"/>
    <property type="evidence" value="ECO:0007669"/>
    <property type="project" value="TreeGrafter"/>
</dbReference>
<accession>A0AAV5VSY4</accession>
<gene>
    <name evidence="2" type="ORF">PFISCL1PPCAC_14067</name>
</gene>
<dbReference type="PANTHER" id="PTHR12286:SF5">
    <property type="entry name" value="SACCHAROPINE DEHYDROGENASE-LIKE OXIDOREDUCTASE"/>
    <property type="match status" value="1"/>
</dbReference>